<keyword evidence="4" id="KW-1185">Reference proteome</keyword>
<evidence type="ECO:0000313" key="2">
    <source>
        <dbReference type="EMBL" id="AXV66232.1"/>
    </source>
</evidence>
<reference evidence="3 4" key="1">
    <citation type="submission" date="2016-10" db="EMBL/GenBank/DDBJ databases">
        <authorList>
            <person name="Varghese N."/>
            <person name="Submissions S."/>
        </authorList>
    </citation>
    <scope>NUCLEOTIDE SEQUENCE [LARGE SCALE GENOMIC DNA]</scope>
    <source>
        <strain evidence="3 4">CGMCC 1.8499</strain>
    </source>
</reference>
<dbReference type="RefSeq" id="WP_036966004.1">
    <property type="nucleotide sequence ID" value="NZ_CP032090.1"/>
</dbReference>
<dbReference type="Proteomes" id="UP000264605">
    <property type="component" value="Chromosome"/>
</dbReference>
<evidence type="ECO:0000313" key="3">
    <source>
        <dbReference type="EMBL" id="SFT65719.1"/>
    </source>
</evidence>
<name>A0AAD0WD88_9GAMM</name>
<reference evidence="2 5" key="2">
    <citation type="submission" date="2018-08" db="EMBL/GenBank/DDBJ databases">
        <title>Draft genome sequence of Pseudoalteromonas donghaensis HJ51.</title>
        <authorList>
            <person name="Oh J."/>
            <person name="Roh D."/>
        </authorList>
    </citation>
    <scope>NUCLEOTIDE SEQUENCE [LARGE SCALE GENOMIC DNA]</scope>
    <source>
        <strain evidence="2 5">HJ51</strain>
    </source>
</reference>
<keyword evidence="1" id="KW-0812">Transmembrane</keyword>
<dbReference type="KEGG" id="pdj:D0907_13560"/>
<evidence type="ECO:0000256" key="1">
    <source>
        <dbReference type="SAM" id="Phobius"/>
    </source>
</evidence>
<gene>
    <name evidence="2" type="ORF">D0907_13560</name>
    <name evidence="3" type="ORF">SAMN04487854_106183</name>
</gene>
<protein>
    <submittedName>
        <fullName evidence="2">Uncharacterized protein</fullName>
    </submittedName>
</protein>
<dbReference type="Proteomes" id="UP000183805">
    <property type="component" value="Unassembled WGS sequence"/>
</dbReference>
<dbReference type="EMBL" id="FPAZ01000006">
    <property type="protein sequence ID" value="SFT65719.1"/>
    <property type="molecule type" value="Genomic_DNA"/>
</dbReference>
<evidence type="ECO:0000313" key="4">
    <source>
        <dbReference type="Proteomes" id="UP000183805"/>
    </source>
</evidence>
<feature type="transmembrane region" description="Helical" evidence="1">
    <location>
        <begin position="55"/>
        <end position="75"/>
    </location>
</feature>
<keyword evidence="1" id="KW-0472">Membrane</keyword>
<proteinExistence type="predicted"/>
<sequence length="76" mass="8570">MFFLGRIRSKPCTRCGLHVNDREPECWHCKDLTDLQAVYLKKAYTEDVIKKNKGLAALFCKLAAVALVISLAAFLI</sequence>
<accession>A0AAD0WD88</accession>
<dbReference type="EMBL" id="CP032090">
    <property type="protein sequence ID" value="AXV66232.1"/>
    <property type="molecule type" value="Genomic_DNA"/>
</dbReference>
<dbReference type="GeneID" id="99506499"/>
<dbReference type="AlphaFoldDB" id="A0AAD0WD88"/>
<organism evidence="2 5">
    <name type="scientific">Pseudoalteromonas lipolytica</name>
    <dbReference type="NCBI Taxonomy" id="570156"/>
    <lineage>
        <taxon>Bacteria</taxon>
        <taxon>Pseudomonadati</taxon>
        <taxon>Pseudomonadota</taxon>
        <taxon>Gammaproteobacteria</taxon>
        <taxon>Alteromonadales</taxon>
        <taxon>Pseudoalteromonadaceae</taxon>
        <taxon>Pseudoalteromonas</taxon>
    </lineage>
</organism>
<evidence type="ECO:0000313" key="5">
    <source>
        <dbReference type="Proteomes" id="UP000264605"/>
    </source>
</evidence>
<keyword evidence="1" id="KW-1133">Transmembrane helix</keyword>